<dbReference type="InterPro" id="IPR017441">
    <property type="entry name" value="Protein_kinase_ATP_BS"/>
</dbReference>
<dbReference type="Pfam" id="PF00069">
    <property type="entry name" value="Pkinase"/>
    <property type="match status" value="1"/>
</dbReference>
<evidence type="ECO:0000259" key="14">
    <source>
        <dbReference type="PROSITE" id="PS50011"/>
    </source>
</evidence>
<keyword evidence="5 11" id="KW-0547">Nucleotide-binding</keyword>
<evidence type="ECO:0000256" key="2">
    <source>
        <dbReference type="ARBA" id="ARBA00012513"/>
    </source>
</evidence>
<dbReference type="GO" id="GO:0004674">
    <property type="term" value="F:protein serine/threonine kinase activity"/>
    <property type="evidence" value="ECO:0007669"/>
    <property type="project" value="UniProtKB-KW"/>
</dbReference>
<dbReference type="InterPro" id="IPR008271">
    <property type="entry name" value="Ser/Thr_kinase_AS"/>
</dbReference>
<dbReference type="Gene3D" id="1.25.40.20">
    <property type="entry name" value="Ankyrin repeat-containing domain"/>
    <property type="match status" value="1"/>
</dbReference>
<feature type="region of interest" description="Disordered" evidence="12">
    <location>
        <begin position="411"/>
        <end position="484"/>
    </location>
</feature>
<dbReference type="PANTHER" id="PTHR44899:SF3">
    <property type="entry name" value="SERINE_THREONINE-PROTEIN KINASE NEK1"/>
    <property type="match status" value="1"/>
</dbReference>
<evidence type="ECO:0000256" key="7">
    <source>
        <dbReference type="ARBA" id="ARBA00022840"/>
    </source>
</evidence>
<dbReference type="PANTHER" id="PTHR44899">
    <property type="entry name" value="CAMK FAMILY PROTEIN KINASE"/>
    <property type="match status" value="1"/>
</dbReference>
<evidence type="ECO:0000256" key="1">
    <source>
        <dbReference type="ARBA" id="ARBA00010886"/>
    </source>
</evidence>
<evidence type="ECO:0000256" key="4">
    <source>
        <dbReference type="ARBA" id="ARBA00022679"/>
    </source>
</evidence>
<feature type="compositionally biased region" description="Basic and acidic residues" evidence="12">
    <location>
        <begin position="411"/>
        <end position="423"/>
    </location>
</feature>
<proteinExistence type="inferred from homology"/>
<evidence type="ECO:0000256" key="8">
    <source>
        <dbReference type="ARBA" id="ARBA00047899"/>
    </source>
</evidence>
<feature type="domain" description="Protein kinase" evidence="14">
    <location>
        <begin position="6"/>
        <end position="271"/>
    </location>
</feature>
<feature type="compositionally biased region" description="Low complexity" evidence="12">
    <location>
        <begin position="352"/>
        <end position="364"/>
    </location>
</feature>
<dbReference type="SUPFAM" id="SSF56112">
    <property type="entry name" value="Protein kinase-like (PK-like)"/>
    <property type="match status" value="1"/>
</dbReference>
<keyword evidence="10" id="KW-0040">ANK repeat</keyword>
<reference evidence="15" key="1">
    <citation type="submission" date="2021-02" db="EMBL/GenBank/DDBJ databases">
        <authorList>
            <person name="Dougan E. K."/>
            <person name="Rhodes N."/>
            <person name="Thang M."/>
            <person name="Chan C."/>
        </authorList>
    </citation>
    <scope>NUCLEOTIDE SEQUENCE</scope>
</reference>
<feature type="compositionally biased region" description="Basic and acidic residues" evidence="12">
    <location>
        <begin position="446"/>
        <end position="457"/>
    </location>
</feature>
<dbReference type="Gene3D" id="1.10.510.10">
    <property type="entry name" value="Transferase(Phosphotransferase) domain 1"/>
    <property type="match status" value="1"/>
</dbReference>
<feature type="repeat" description="ANK" evidence="10">
    <location>
        <begin position="559"/>
        <end position="591"/>
    </location>
</feature>
<evidence type="ECO:0000313" key="15">
    <source>
        <dbReference type="EMBL" id="CAE6973106.1"/>
    </source>
</evidence>
<feature type="region of interest" description="Disordered" evidence="12">
    <location>
        <begin position="339"/>
        <end position="385"/>
    </location>
</feature>
<dbReference type="SMART" id="SM00220">
    <property type="entry name" value="S_TKc"/>
    <property type="match status" value="1"/>
</dbReference>
<dbReference type="AlphaFoldDB" id="A0A812I6X7"/>
<keyword evidence="13" id="KW-1133">Transmembrane helix</keyword>
<dbReference type="PROSITE" id="PS00107">
    <property type="entry name" value="PROTEIN_KINASE_ATP"/>
    <property type="match status" value="1"/>
</dbReference>
<dbReference type="OrthoDB" id="248923at2759"/>
<evidence type="ECO:0000256" key="13">
    <source>
        <dbReference type="SAM" id="Phobius"/>
    </source>
</evidence>
<dbReference type="InterPro" id="IPR002110">
    <property type="entry name" value="Ankyrin_rpt"/>
</dbReference>
<keyword evidence="16" id="KW-1185">Reference proteome</keyword>
<evidence type="ECO:0000256" key="5">
    <source>
        <dbReference type="ARBA" id="ARBA00022741"/>
    </source>
</evidence>
<keyword evidence="4" id="KW-0808">Transferase</keyword>
<feature type="transmembrane region" description="Helical" evidence="13">
    <location>
        <begin position="1076"/>
        <end position="1093"/>
    </location>
</feature>
<feature type="binding site" evidence="11">
    <location>
        <position position="36"/>
    </location>
    <ligand>
        <name>ATP</name>
        <dbReference type="ChEBI" id="CHEBI:30616"/>
    </ligand>
</feature>
<feature type="compositionally biased region" description="Polar residues" evidence="12">
    <location>
        <begin position="433"/>
        <end position="445"/>
    </location>
</feature>
<comment type="similarity">
    <text evidence="1">Belongs to the protein kinase superfamily. NEK Ser/Thr protein kinase family. NIMA subfamily.</text>
</comment>
<evidence type="ECO:0000313" key="16">
    <source>
        <dbReference type="Proteomes" id="UP000604046"/>
    </source>
</evidence>
<keyword evidence="13" id="KW-0812">Transmembrane</keyword>
<organism evidence="15 16">
    <name type="scientific">Symbiodinium natans</name>
    <dbReference type="NCBI Taxonomy" id="878477"/>
    <lineage>
        <taxon>Eukaryota</taxon>
        <taxon>Sar</taxon>
        <taxon>Alveolata</taxon>
        <taxon>Dinophyceae</taxon>
        <taxon>Suessiales</taxon>
        <taxon>Symbiodiniaceae</taxon>
        <taxon>Symbiodinium</taxon>
    </lineage>
</organism>
<comment type="catalytic activity">
    <reaction evidence="9">
        <text>L-seryl-[protein] + ATP = O-phospho-L-seryl-[protein] + ADP + H(+)</text>
        <dbReference type="Rhea" id="RHEA:17989"/>
        <dbReference type="Rhea" id="RHEA-COMP:9863"/>
        <dbReference type="Rhea" id="RHEA-COMP:11604"/>
        <dbReference type="ChEBI" id="CHEBI:15378"/>
        <dbReference type="ChEBI" id="CHEBI:29999"/>
        <dbReference type="ChEBI" id="CHEBI:30616"/>
        <dbReference type="ChEBI" id="CHEBI:83421"/>
        <dbReference type="ChEBI" id="CHEBI:456216"/>
        <dbReference type="EC" id="2.7.11.1"/>
    </reaction>
</comment>
<evidence type="ECO:0000256" key="3">
    <source>
        <dbReference type="ARBA" id="ARBA00022527"/>
    </source>
</evidence>
<dbReference type="SMART" id="SM00248">
    <property type="entry name" value="ANK"/>
    <property type="match status" value="3"/>
</dbReference>
<name>A0A812I6X7_9DINO</name>
<dbReference type="InterPro" id="IPR036770">
    <property type="entry name" value="Ankyrin_rpt-contain_sf"/>
</dbReference>
<comment type="catalytic activity">
    <reaction evidence="8">
        <text>L-threonyl-[protein] + ATP = O-phospho-L-threonyl-[protein] + ADP + H(+)</text>
        <dbReference type="Rhea" id="RHEA:46608"/>
        <dbReference type="Rhea" id="RHEA-COMP:11060"/>
        <dbReference type="Rhea" id="RHEA-COMP:11605"/>
        <dbReference type="ChEBI" id="CHEBI:15378"/>
        <dbReference type="ChEBI" id="CHEBI:30013"/>
        <dbReference type="ChEBI" id="CHEBI:30616"/>
        <dbReference type="ChEBI" id="CHEBI:61977"/>
        <dbReference type="ChEBI" id="CHEBI:456216"/>
        <dbReference type="EC" id="2.7.11.1"/>
    </reaction>
</comment>
<dbReference type="PROSITE" id="PS50088">
    <property type="entry name" value="ANK_REPEAT"/>
    <property type="match status" value="1"/>
</dbReference>
<evidence type="ECO:0000256" key="11">
    <source>
        <dbReference type="PROSITE-ProRule" id="PRU10141"/>
    </source>
</evidence>
<evidence type="ECO:0000256" key="6">
    <source>
        <dbReference type="ARBA" id="ARBA00022777"/>
    </source>
</evidence>
<comment type="caution">
    <text evidence="15">The sequence shown here is derived from an EMBL/GenBank/DDBJ whole genome shotgun (WGS) entry which is preliminary data.</text>
</comment>
<evidence type="ECO:0000256" key="9">
    <source>
        <dbReference type="ARBA" id="ARBA00048679"/>
    </source>
</evidence>
<keyword evidence="3" id="KW-0723">Serine/threonine-protein kinase</keyword>
<feature type="transmembrane region" description="Helical" evidence="13">
    <location>
        <begin position="1123"/>
        <end position="1155"/>
    </location>
</feature>
<evidence type="ECO:0000256" key="10">
    <source>
        <dbReference type="PROSITE-ProRule" id="PRU00023"/>
    </source>
</evidence>
<dbReference type="PROSITE" id="PS50297">
    <property type="entry name" value="ANK_REP_REGION"/>
    <property type="match status" value="1"/>
</dbReference>
<dbReference type="InterPro" id="IPR011009">
    <property type="entry name" value="Kinase-like_dom_sf"/>
</dbReference>
<dbReference type="FunFam" id="3.30.200.20:FF:000097">
    <property type="entry name" value="Probable serine/threonine-protein kinase nek1"/>
    <property type="match status" value="1"/>
</dbReference>
<dbReference type="InterPro" id="IPR051131">
    <property type="entry name" value="NEK_Ser/Thr_kinase_NIMA"/>
</dbReference>
<keyword evidence="7 11" id="KW-0067">ATP-binding</keyword>
<sequence length="1258" mass="140903">MFDRRYEKLQILGSGAYGTALLVRERSGGGTKYVAKEINAAHLGEKERQLALAEADVLRRVSHANIIRYVESFMEGPKLYIVMEYADNGDLAVQIKRRSEAQGRFTEDQIMHIHLQLILALSHIHDCKILHRDLKPLNIFLTRRWIVKLGDFGISKVLESTTAGAQTTIGTPLYLAPEICNGDSYGIKSDLWALGVVTYELAALHVPFQATSMVALIMKVCSAEPEPIPMLYSQQLVDIVSGLLQKEPRKRLALDDVLRLDYARHHMHSLLERSRDMAREVQAPLRTRKPAPHPLAPASPGGQDTSQAVRAEYFLNKEVQRSVTDMSKGEGIVLLTGRPSVLLRPDPPPLHVPRAAPRAASAPRVPHRESPEPEDKRAEVRRRSQEARAAEEAAWKKKLEEARRQVVQDKLAAKQRMEQDYRSRFGGAEPSERSVSSDASPNATRPSDRRSESEKSGSSDLSPGAPQTPEAAFLPEPEPERDDATELRTMLEAALQEPRMVGVDVVLQDAHGTEKEADTEKFEKLEAALDEGAQKQNLETVRHVLEQRADVNAKCCDGRDMTPLHVAARHGNEEMAKLLIDYKADVHARARGFLSLTPLHCLPWAEKYPYEKSVAVAKLLIDHEADVLARSEAIASTPLQEAQRAGHAQATAFLKMVFTLNLPMEAQAESLAFLLLAEGSSYTELVEAMLREVPCEWQQRVRDRVCTFLYPREEGPCRHKKLSEGFGKIGTDQYFFNAPEVETSLMVLDQFPATLTREAQVLRAIAQTANDQTLGTDTVEVILQNVACLVCLVWVTCFGDSQIQLPLWFLGISLTKEAVEWLWQVACRLWQVACCSGSSGSFGMETLGDAAFLLVGFAAITKQMQQQEGLDQVFLPWFAVMSWLRCLYSFRGEKWVGLHMLPIISAVRDTGAFFFVTGMCLAAATHAYFILGPRGEDPLPVYSAFLHTARLGLFGDFDIFEFQGQDPTYQRNGLTGEWEPQDPSPEELGQRQYVYVHLSFFMVGIGITILLMNLLIGILGQNYEVHHERAQVLFVQARARMLLEHGCRPWAWLTCAYRPQQYQESTESLSTEAPRALHCLFFSILPLMLAFGIDPTFPSHVLRLLGSSRHQSVGRWRSRCFQAAVLLCCPFLFGLSLAGAVLFAIFAFALLPFGVRVQGLQHTMRTALFGDFGDGIWASRCHIYCLVRKQPNADNVRGMRSDLKERMSTMEQSVKERMSTMEQNMKDSINELHRKIEKLMVEAGRSTSPAAGECLESH</sequence>
<dbReference type="PROSITE" id="PS50011">
    <property type="entry name" value="PROTEIN_KINASE_DOM"/>
    <property type="match status" value="1"/>
</dbReference>
<protein>
    <recommendedName>
        <fullName evidence="2">non-specific serine/threonine protein kinase</fullName>
        <ecNumber evidence="2">2.7.11.1</ecNumber>
    </recommendedName>
</protein>
<keyword evidence="13" id="KW-0472">Membrane</keyword>
<feature type="region of interest" description="Disordered" evidence="12">
    <location>
        <begin position="286"/>
        <end position="305"/>
    </location>
</feature>
<dbReference type="PROSITE" id="PS00108">
    <property type="entry name" value="PROTEIN_KINASE_ST"/>
    <property type="match status" value="1"/>
</dbReference>
<feature type="transmembrane region" description="Helical" evidence="13">
    <location>
        <begin position="911"/>
        <end position="931"/>
    </location>
</feature>
<dbReference type="EC" id="2.7.11.1" evidence="2"/>
<dbReference type="InterPro" id="IPR000719">
    <property type="entry name" value="Prot_kinase_dom"/>
</dbReference>
<dbReference type="Pfam" id="PF12796">
    <property type="entry name" value="Ank_2"/>
    <property type="match status" value="1"/>
</dbReference>
<accession>A0A812I6X7</accession>
<dbReference type="EMBL" id="CAJNDS010000167">
    <property type="protein sequence ID" value="CAE6973106.1"/>
    <property type="molecule type" value="Genomic_DNA"/>
</dbReference>
<dbReference type="CDD" id="cd08215">
    <property type="entry name" value="STKc_Nek"/>
    <property type="match status" value="1"/>
</dbReference>
<evidence type="ECO:0000256" key="12">
    <source>
        <dbReference type="SAM" id="MobiDB-lite"/>
    </source>
</evidence>
<dbReference type="Proteomes" id="UP000604046">
    <property type="component" value="Unassembled WGS sequence"/>
</dbReference>
<dbReference type="Gene3D" id="3.30.200.20">
    <property type="entry name" value="Phosphorylase Kinase, domain 1"/>
    <property type="match status" value="1"/>
</dbReference>
<dbReference type="SUPFAM" id="SSF48403">
    <property type="entry name" value="Ankyrin repeat"/>
    <property type="match status" value="1"/>
</dbReference>
<keyword evidence="6" id="KW-0418">Kinase</keyword>
<feature type="compositionally biased region" description="Basic and acidic residues" evidence="12">
    <location>
        <begin position="366"/>
        <end position="385"/>
    </location>
</feature>
<dbReference type="GO" id="GO:0005524">
    <property type="term" value="F:ATP binding"/>
    <property type="evidence" value="ECO:0007669"/>
    <property type="project" value="UniProtKB-UniRule"/>
</dbReference>
<feature type="transmembrane region" description="Helical" evidence="13">
    <location>
        <begin position="994"/>
        <end position="1019"/>
    </location>
</feature>
<gene>
    <name evidence="15" type="primary">Nek1</name>
    <name evidence="15" type="ORF">SNAT2548_LOCUS2773</name>
</gene>